<accession>G8WRF9</accession>
<name>G8WRF9_STREN</name>
<dbReference type="AlphaFoldDB" id="G8WRF9"/>
<gene>
    <name evidence="1" type="ordered locus">SCATT_06050</name>
</gene>
<evidence type="ECO:0000313" key="1">
    <source>
        <dbReference type="EMBL" id="AEW92976.1"/>
    </source>
</evidence>
<sequence>MLLVVVHLFLLHSEGSGSRLRLSVPSWSFSWDGAPGWSCEPEAPRSWLAGCDPRPGGDSADPQVVTVIQLRVAHGVFDPCADYATRLTGRPSTPVARGVQMTARGEAAPNPARGGDALECPPLRRRLRFDRRLFAFVHLQLLRCEG</sequence>
<evidence type="ECO:0000313" key="2">
    <source>
        <dbReference type="Proteomes" id="UP000007842"/>
    </source>
</evidence>
<keyword evidence="2" id="KW-1185">Reference proteome</keyword>
<dbReference type="KEGG" id="scy:SCATT_06050"/>
<dbReference type="EMBL" id="CP003219">
    <property type="protein sequence ID" value="AEW92976.1"/>
    <property type="molecule type" value="Genomic_DNA"/>
</dbReference>
<dbReference type="Proteomes" id="UP000007842">
    <property type="component" value="Chromosome"/>
</dbReference>
<dbReference type="STRING" id="1003195.SCATT_06050"/>
<protein>
    <submittedName>
        <fullName evidence="1">Uncharacterized protein</fullName>
    </submittedName>
</protein>
<organism evidence="1 2">
    <name type="scientific">Streptantibioticus cattleyicolor (strain ATCC 35852 / DSM 46488 / JCM 4925 / NBRC 14057 / NRRL 8057)</name>
    <name type="common">Streptomyces cattleya</name>
    <dbReference type="NCBI Taxonomy" id="1003195"/>
    <lineage>
        <taxon>Bacteria</taxon>
        <taxon>Bacillati</taxon>
        <taxon>Actinomycetota</taxon>
        <taxon>Actinomycetes</taxon>
        <taxon>Kitasatosporales</taxon>
        <taxon>Streptomycetaceae</taxon>
        <taxon>Streptantibioticus</taxon>
    </lineage>
</organism>
<reference evidence="2" key="1">
    <citation type="submission" date="2011-12" db="EMBL/GenBank/DDBJ databases">
        <title>Complete genome sequence of Streptomyces cattleya strain DSM 46488.</title>
        <authorList>
            <person name="Ou H.-Y."/>
            <person name="Li P."/>
            <person name="Zhao C."/>
            <person name="O'Hagan D."/>
            <person name="Deng Z."/>
        </authorList>
    </citation>
    <scope>NUCLEOTIDE SEQUENCE [LARGE SCALE GENOMIC DNA]</scope>
    <source>
        <strain evidence="2">ATCC 35852 / DSM 46488 / JCM 4925 / NBRC 14057 / NRRL 8057</strain>
    </source>
</reference>
<proteinExistence type="predicted"/>
<dbReference type="HOGENOM" id="CLU_1776365_0_0_11"/>